<reference evidence="2 3" key="1">
    <citation type="submission" date="2018-05" db="EMBL/GenBank/DDBJ databases">
        <title>Genomic Encyclopedia of Archaeal and Bacterial Type Strains, Phase II (KMG-II): from individual species to whole genera.</title>
        <authorList>
            <person name="Goeker M."/>
        </authorList>
    </citation>
    <scope>NUCLEOTIDE SEQUENCE [LARGE SCALE GENOMIC DNA]</scope>
    <source>
        <strain evidence="2 3">DSM 22214</strain>
    </source>
</reference>
<gene>
    <name evidence="2" type="ORF">LV89_02105</name>
</gene>
<evidence type="ECO:0000313" key="2">
    <source>
        <dbReference type="EMBL" id="PWK26899.1"/>
    </source>
</evidence>
<dbReference type="EMBL" id="QGGO01000009">
    <property type="protein sequence ID" value="PWK26899.1"/>
    <property type="molecule type" value="Genomic_DNA"/>
</dbReference>
<evidence type="ECO:0000256" key="1">
    <source>
        <dbReference type="SAM" id="SignalP"/>
    </source>
</evidence>
<dbReference type="Proteomes" id="UP000245489">
    <property type="component" value="Unassembled WGS sequence"/>
</dbReference>
<proteinExistence type="predicted"/>
<dbReference type="InterPro" id="IPR019861">
    <property type="entry name" value="PorP/SprF_Bacteroidetes"/>
</dbReference>
<organism evidence="2 3">
    <name type="scientific">Arcicella aurantiaca</name>
    <dbReference type="NCBI Taxonomy" id="591202"/>
    <lineage>
        <taxon>Bacteria</taxon>
        <taxon>Pseudomonadati</taxon>
        <taxon>Bacteroidota</taxon>
        <taxon>Cytophagia</taxon>
        <taxon>Cytophagales</taxon>
        <taxon>Flectobacillaceae</taxon>
        <taxon>Arcicella</taxon>
    </lineage>
</organism>
<dbReference type="AlphaFoldDB" id="A0A316E953"/>
<feature type="chain" id="PRO_5016277460" evidence="1">
    <location>
        <begin position="20"/>
        <end position="322"/>
    </location>
</feature>
<protein>
    <submittedName>
        <fullName evidence="2">Type IX secretion system PorP/SprF family membrane protein</fullName>
    </submittedName>
</protein>
<evidence type="ECO:0000313" key="3">
    <source>
        <dbReference type="Proteomes" id="UP000245489"/>
    </source>
</evidence>
<sequence length="322" mass="36021">MKKLYLSIIAFISFYSVQAQQEAMYSQYLFNPLAINPAMSSKTNEATTKIIYRKKFMGGDFEGDPQTQTVVVDLPLANEKMNLGIQLYNDIAGIIKSTGGYGIYSYKAQFNDELSLTMGIQAGITNYRANLTSVQLIDPKDPNFGQNINKILPSVGTGINLSNEKWFLAISVPQIIRTNLSLVENPNANYSTANSRFLFAMFGYDFRINKSIKISPNILAKVVENAPVAFDYNLKASFNDKFTLGGSLRTANAKFNEVSTQTRLGDAFLAFTEVQITPKIRFGYAYNISTTKGQYDSGSHEIMLSFRFLKSQEETVVDPRFK</sequence>
<comment type="caution">
    <text evidence="2">The sequence shown here is derived from an EMBL/GenBank/DDBJ whole genome shotgun (WGS) entry which is preliminary data.</text>
</comment>
<keyword evidence="3" id="KW-1185">Reference proteome</keyword>
<name>A0A316E953_9BACT</name>
<dbReference type="Pfam" id="PF11751">
    <property type="entry name" value="PorP_SprF"/>
    <property type="match status" value="1"/>
</dbReference>
<keyword evidence="1" id="KW-0732">Signal</keyword>
<dbReference type="NCBIfam" id="TIGR03519">
    <property type="entry name" value="T9SS_PorP_fam"/>
    <property type="match status" value="1"/>
</dbReference>
<dbReference type="OrthoDB" id="1114455at2"/>
<dbReference type="RefSeq" id="WP_109742845.1">
    <property type="nucleotide sequence ID" value="NZ_QGGO01000009.1"/>
</dbReference>
<feature type="signal peptide" evidence="1">
    <location>
        <begin position="1"/>
        <end position="19"/>
    </location>
</feature>
<accession>A0A316E953</accession>